<proteinExistence type="inferred from homology"/>
<sequence>MKRVAIILPTYNESKNIEKLIGEIFNQQKKLKNWQLHVLVVDSNSPDGTSNLVKKTQSRYDNLHLLKTEKEGLGKAYIAGFTYVVNHLSPTVIFEMDADFSHSPSDIPFFLKEIEKGSDFVIGARYIKGGSIPKDWALHRKMFSIFGNLIVRFGLMKLSVTDWTSGFRAIKTWIVKDIAPQLSEYSGYVFQVALLDKAIKKGAKVAEIPIHFLDRKHGVSKINSFQYIIQTLFYVLTKSSFIKYVVVGLTGAVLDFGISYFLIEKLHWYLWIATLLSAECAIISNFLFNNFWSFSHKKIDSKFSLYVNKFLKFNTISAGALGIQAGGIELAGFLFGRKYWYIYKVLIIAFVIIPYSYILYNKVVWKEKK</sequence>
<gene>
    <name evidence="11" type="ORF">A3B50_01765</name>
</gene>
<dbReference type="AlphaFoldDB" id="A0A1F7J4F5"/>
<evidence type="ECO:0000256" key="6">
    <source>
        <dbReference type="ARBA" id="ARBA00022989"/>
    </source>
</evidence>
<dbReference type="Proteomes" id="UP000178558">
    <property type="component" value="Unassembled WGS sequence"/>
</dbReference>
<keyword evidence="3" id="KW-0328">Glycosyltransferase</keyword>
<dbReference type="Pfam" id="PF00535">
    <property type="entry name" value="Glycos_transf_2"/>
    <property type="match status" value="1"/>
</dbReference>
<dbReference type="InterPro" id="IPR007267">
    <property type="entry name" value="GtrA_DPMS_TM"/>
</dbReference>
<evidence type="ECO:0008006" key="13">
    <source>
        <dbReference type="Google" id="ProtNLM"/>
    </source>
</evidence>
<dbReference type="Gene3D" id="3.90.550.10">
    <property type="entry name" value="Spore Coat Polysaccharide Biosynthesis Protein SpsA, Chain A"/>
    <property type="match status" value="1"/>
</dbReference>
<dbReference type="SUPFAM" id="SSF53448">
    <property type="entry name" value="Nucleotide-diphospho-sugar transferases"/>
    <property type="match status" value="1"/>
</dbReference>
<evidence type="ECO:0000256" key="4">
    <source>
        <dbReference type="ARBA" id="ARBA00022679"/>
    </source>
</evidence>
<feature type="domain" description="Glycosyltransferase 2-like" evidence="9">
    <location>
        <begin position="6"/>
        <end position="143"/>
    </location>
</feature>
<evidence type="ECO:0000313" key="11">
    <source>
        <dbReference type="EMBL" id="OGK50490.1"/>
    </source>
</evidence>
<dbReference type="GO" id="GO:0009247">
    <property type="term" value="P:glycolipid biosynthetic process"/>
    <property type="evidence" value="ECO:0007669"/>
    <property type="project" value="TreeGrafter"/>
</dbReference>
<accession>A0A1F7J4F5</accession>
<dbReference type="GO" id="GO:0000271">
    <property type="term" value="P:polysaccharide biosynthetic process"/>
    <property type="evidence" value="ECO:0007669"/>
    <property type="project" value="InterPro"/>
</dbReference>
<dbReference type="GO" id="GO:0016020">
    <property type="term" value="C:membrane"/>
    <property type="evidence" value="ECO:0007669"/>
    <property type="project" value="UniProtKB-SubCell"/>
</dbReference>
<evidence type="ECO:0000256" key="2">
    <source>
        <dbReference type="ARBA" id="ARBA00006739"/>
    </source>
</evidence>
<keyword evidence="7 8" id="KW-0472">Membrane</keyword>
<feature type="transmembrane region" description="Helical" evidence="8">
    <location>
        <begin position="241"/>
        <end position="262"/>
    </location>
</feature>
<dbReference type="Pfam" id="PF04138">
    <property type="entry name" value="GtrA_DPMS_TM"/>
    <property type="match status" value="1"/>
</dbReference>
<keyword evidence="6 8" id="KW-1133">Transmembrane helix</keyword>
<comment type="caution">
    <text evidence="11">The sequence shown here is derived from an EMBL/GenBank/DDBJ whole genome shotgun (WGS) entry which is preliminary data.</text>
</comment>
<evidence type="ECO:0000259" key="9">
    <source>
        <dbReference type="Pfam" id="PF00535"/>
    </source>
</evidence>
<dbReference type="GO" id="GO:0004582">
    <property type="term" value="F:dolichyl-phosphate beta-D-mannosyltransferase activity"/>
    <property type="evidence" value="ECO:0007669"/>
    <property type="project" value="InterPro"/>
</dbReference>
<organism evidence="11 12">
    <name type="scientific">Candidatus Roizmanbacteria bacterium RIFCSPLOWO2_01_FULL_40_42</name>
    <dbReference type="NCBI Taxonomy" id="1802066"/>
    <lineage>
        <taxon>Bacteria</taxon>
        <taxon>Candidatus Roizmaniibacteriota</taxon>
    </lineage>
</organism>
<feature type="transmembrane region" description="Helical" evidence="8">
    <location>
        <begin position="268"/>
        <end position="292"/>
    </location>
</feature>
<protein>
    <recommendedName>
        <fullName evidence="13">Glycosyltransferase 2-like domain-containing protein</fullName>
    </recommendedName>
</protein>
<feature type="transmembrane region" description="Helical" evidence="8">
    <location>
        <begin position="313"/>
        <end position="335"/>
    </location>
</feature>
<dbReference type="FunFam" id="3.90.550.10:FF:000122">
    <property type="entry name" value="Dolichol-phosphate mannosyltransferase subunit 1"/>
    <property type="match status" value="1"/>
</dbReference>
<dbReference type="InterPro" id="IPR001173">
    <property type="entry name" value="Glyco_trans_2-like"/>
</dbReference>
<dbReference type="InterPro" id="IPR039528">
    <property type="entry name" value="DPM1-like"/>
</dbReference>
<evidence type="ECO:0000256" key="1">
    <source>
        <dbReference type="ARBA" id="ARBA00004141"/>
    </source>
</evidence>
<evidence type="ECO:0000259" key="10">
    <source>
        <dbReference type="Pfam" id="PF04138"/>
    </source>
</evidence>
<evidence type="ECO:0000256" key="5">
    <source>
        <dbReference type="ARBA" id="ARBA00022692"/>
    </source>
</evidence>
<evidence type="ECO:0000256" key="8">
    <source>
        <dbReference type="SAM" id="Phobius"/>
    </source>
</evidence>
<feature type="domain" description="GtrA/DPMS transmembrane" evidence="10">
    <location>
        <begin position="243"/>
        <end position="365"/>
    </location>
</feature>
<name>A0A1F7J4F5_9BACT</name>
<dbReference type="PANTHER" id="PTHR43398:SF1">
    <property type="entry name" value="DOLICHOL-PHOSPHATE MANNOSYLTRANSFERASE SUBUNIT 1"/>
    <property type="match status" value="1"/>
</dbReference>
<reference evidence="11 12" key="1">
    <citation type="journal article" date="2016" name="Nat. Commun.">
        <title>Thousands of microbial genomes shed light on interconnected biogeochemical processes in an aquifer system.</title>
        <authorList>
            <person name="Anantharaman K."/>
            <person name="Brown C.T."/>
            <person name="Hug L.A."/>
            <person name="Sharon I."/>
            <person name="Castelle C.J."/>
            <person name="Probst A.J."/>
            <person name="Thomas B.C."/>
            <person name="Singh A."/>
            <person name="Wilkins M.J."/>
            <person name="Karaoz U."/>
            <person name="Brodie E.L."/>
            <person name="Williams K.H."/>
            <person name="Hubbard S.S."/>
            <person name="Banfield J.F."/>
        </authorList>
    </citation>
    <scope>NUCLEOTIDE SEQUENCE [LARGE SCALE GENOMIC DNA]</scope>
</reference>
<keyword evidence="4" id="KW-0808">Transferase</keyword>
<keyword evidence="5 8" id="KW-0812">Transmembrane</keyword>
<dbReference type="EMBL" id="MGAQ01000015">
    <property type="protein sequence ID" value="OGK50490.1"/>
    <property type="molecule type" value="Genomic_DNA"/>
</dbReference>
<evidence type="ECO:0000256" key="7">
    <source>
        <dbReference type="ARBA" id="ARBA00023136"/>
    </source>
</evidence>
<dbReference type="PANTHER" id="PTHR43398">
    <property type="entry name" value="DOLICHOL-PHOSPHATE MANNOSYLTRANSFERASE SUBUNIT 1"/>
    <property type="match status" value="1"/>
</dbReference>
<comment type="similarity">
    <text evidence="2">Belongs to the glycosyltransferase 2 family.</text>
</comment>
<dbReference type="CDD" id="cd06442">
    <property type="entry name" value="DPM1_like"/>
    <property type="match status" value="1"/>
</dbReference>
<evidence type="ECO:0000256" key="3">
    <source>
        <dbReference type="ARBA" id="ARBA00022676"/>
    </source>
</evidence>
<comment type="subcellular location">
    <subcellularLocation>
        <location evidence="1">Membrane</location>
        <topology evidence="1">Multi-pass membrane protein</topology>
    </subcellularLocation>
</comment>
<dbReference type="InterPro" id="IPR029044">
    <property type="entry name" value="Nucleotide-diphossugar_trans"/>
</dbReference>
<evidence type="ECO:0000313" key="12">
    <source>
        <dbReference type="Proteomes" id="UP000178558"/>
    </source>
</evidence>
<feature type="transmembrane region" description="Helical" evidence="8">
    <location>
        <begin position="341"/>
        <end position="360"/>
    </location>
</feature>